<dbReference type="SUPFAM" id="SSF46785">
    <property type="entry name" value="Winged helix' DNA-binding domain"/>
    <property type="match status" value="1"/>
</dbReference>
<gene>
    <name evidence="2" type="ORF">ACFQV2_19680</name>
</gene>
<sequence>MPSPETGEQRAGPPETTAPSGGSWTFLSNHAHVLLCLADDPDQTLPAIARRVGITTRGVQLVLADLIAGGYVERTKVGRRNHYRVNPDGHLRHPMEAHHRVADLITALGASRSD</sequence>
<dbReference type="Gene3D" id="1.10.10.10">
    <property type="entry name" value="Winged helix-like DNA-binding domain superfamily/Winged helix DNA-binding domain"/>
    <property type="match status" value="1"/>
</dbReference>
<keyword evidence="3" id="KW-1185">Reference proteome</keyword>
<comment type="caution">
    <text evidence="2">The sequence shown here is derived from an EMBL/GenBank/DDBJ whole genome shotgun (WGS) entry which is preliminary data.</text>
</comment>
<feature type="region of interest" description="Disordered" evidence="1">
    <location>
        <begin position="1"/>
        <end position="23"/>
    </location>
</feature>
<organism evidence="2 3">
    <name type="scientific">Actinokineospora soli</name>
    <dbReference type="NCBI Taxonomy" id="1048753"/>
    <lineage>
        <taxon>Bacteria</taxon>
        <taxon>Bacillati</taxon>
        <taxon>Actinomycetota</taxon>
        <taxon>Actinomycetes</taxon>
        <taxon>Pseudonocardiales</taxon>
        <taxon>Pseudonocardiaceae</taxon>
        <taxon>Actinokineospora</taxon>
    </lineage>
</organism>
<evidence type="ECO:0000313" key="2">
    <source>
        <dbReference type="EMBL" id="MFC7615391.1"/>
    </source>
</evidence>
<evidence type="ECO:0000313" key="3">
    <source>
        <dbReference type="Proteomes" id="UP001596512"/>
    </source>
</evidence>
<name>A0ABW2TPG0_9PSEU</name>
<accession>A0ABW2TPG0</accession>
<dbReference type="Proteomes" id="UP001596512">
    <property type="component" value="Unassembled WGS sequence"/>
</dbReference>
<protein>
    <submittedName>
        <fullName evidence="2">Helix-turn-helix transcriptional regulator</fullName>
    </submittedName>
</protein>
<proteinExistence type="predicted"/>
<dbReference type="InterPro" id="IPR036388">
    <property type="entry name" value="WH-like_DNA-bd_sf"/>
</dbReference>
<reference evidence="3" key="1">
    <citation type="journal article" date="2019" name="Int. J. Syst. Evol. Microbiol.">
        <title>The Global Catalogue of Microorganisms (GCM) 10K type strain sequencing project: providing services to taxonomists for standard genome sequencing and annotation.</title>
        <authorList>
            <consortium name="The Broad Institute Genomics Platform"/>
            <consortium name="The Broad Institute Genome Sequencing Center for Infectious Disease"/>
            <person name="Wu L."/>
            <person name="Ma J."/>
        </authorList>
    </citation>
    <scope>NUCLEOTIDE SEQUENCE [LARGE SCALE GENOMIC DNA]</scope>
    <source>
        <strain evidence="3">JCM 17695</strain>
    </source>
</reference>
<dbReference type="InterPro" id="IPR036390">
    <property type="entry name" value="WH_DNA-bd_sf"/>
</dbReference>
<dbReference type="EMBL" id="JBHTEY010000004">
    <property type="protein sequence ID" value="MFC7615391.1"/>
    <property type="molecule type" value="Genomic_DNA"/>
</dbReference>
<evidence type="ECO:0000256" key="1">
    <source>
        <dbReference type="SAM" id="MobiDB-lite"/>
    </source>
</evidence>